<reference evidence="2 3" key="1">
    <citation type="submission" date="2023-08" db="EMBL/GenBank/DDBJ databases">
        <title>The draft genome sequence of Paracraurococcus sp. LOR1-02.</title>
        <authorList>
            <person name="Kingkaew E."/>
            <person name="Tanasupawat S."/>
        </authorList>
    </citation>
    <scope>NUCLEOTIDE SEQUENCE [LARGE SCALE GENOMIC DNA]</scope>
    <source>
        <strain evidence="2 3">LOR1-02</strain>
    </source>
</reference>
<dbReference type="Proteomes" id="UP001243009">
    <property type="component" value="Unassembled WGS sequence"/>
</dbReference>
<evidence type="ECO:0000313" key="3">
    <source>
        <dbReference type="Proteomes" id="UP001243009"/>
    </source>
</evidence>
<dbReference type="RefSeq" id="WP_305108901.1">
    <property type="nucleotide sequence ID" value="NZ_JAUTWS010000158.1"/>
</dbReference>
<protein>
    <submittedName>
        <fullName evidence="2">Uncharacterized protein</fullName>
    </submittedName>
</protein>
<comment type="caution">
    <text evidence="2">The sequence shown here is derived from an EMBL/GenBank/DDBJ whole genome shotgun (WGS) entry which is preliminary data.</text>
</comment>
<proteinExistence type="predicted"/>
<sequence length="101" mass="9999">KEVEPAAVAGEQPGPSQGCGGPARAAGLTAFARCPYCGAACGVMRVSEARAGGWLAAVLRACACGAPASALEPLSENEGRRTVSLGIVLPILVVPDRGPEG</sequence>
<keyword evidence="3" id="KW-1185">Reference proteome</keyword>
<gene>
    <name evidence="2" type="ORF">Q7A36_37505</name>
</gene>
<accession>A0ABT9ED73</accession>
<organism evidence="2 3">
    <name type="scientific">Paracraurococcus lichenis</name>
    <dbReference type="NCBI Taxonomy" id="3064888"/>
    <lineage>
        <taxon>Bacteria</taxon>
        <taxon>Pseudomonadati</taxon>
        <taxon>Pseudomonadota</taxon>
        <taxon>Alphaproteobacteria</taxon>
        <taxon>Acetobacterales</taxon>
        <taxon>Roseomonadaceae</taxon>
        <taxon>Paracraurococcus</taxon>
    </lineage>
</organism>
<evidence type="ECO:0000313" key="2">
    <source>
        <dbReference type="EMBL" id="MDO9714059.1"/>
    </source>
</evidence>
<feature type="non-terminal residue" evidence="2">
    <location>
        <position position="1"/>
    </location>
</feature>
<dbReference type="EMBL" id="JAUTWS010000158">
    <property type="protein sequence ID" value="MDO9714059.1"/>
    <property type="molecule type" value="Genomic_DNA"/>
</dbReference>
<feature type="region of interest" description="Disordered" evidence="1">
    <location>
        <begin position="1"/>
        <end position="22"/>
    </location>
</feature>
<name>A0ABT9ED73_9PROT</name>
<evidence type="ECO:0000256" key="1">
    <source>
        <dbReference type="SAM" id="MobiDB-lite"/>
    </source>
</evidence>